<keyword evidence="3 7" id="KW-0479">Metal-binding</keyword>
<gene>
    <name evidence="10" type="ORF">AALO_G00012660</name>
</gene>
<comment type="caution">
    <text evidence="10">The sequence shown here is derived from an EMBL/GenBank/DDBJ whole genome shotgun (WGS) entry which is preliminary data.</text>
</comment>
<evidence type="ECO:0000256" key="5">
    <source>
        <dbReference type="PIRSR" id="PIRSR623088-1"/>
    </source>
</evidence>
<comment type="cofactor">
    <cofactor evidence="8">
        <name>a divalent metal cation</name>
        <dbReference type="ChEBI" id="CHEBI:60240"/>
    </cofactor>
    <text evidence="8">Binds 2 divalent metal cations per subunit. Site 1 may preferentially bind zinc ions, while site 2 has a preference for magnesium and/or manganese ions.</text>
</comment>
<keyword evidence="2" id="KW-0140">cGMP</keyword>
<keyword evidence="11" id="KW-1185">Reference proteome</keyword>
<dbReference type="PROSITE" id="PS51845">
    <property type="entry name" value="PDEASE_I_2"/>
    <property type="match status" value="1"/>
</dbReference>
<dbReference type="Pfam" id="PF00233">
    <property type="entry name" value="PDEase_I"/>
    <property type="match status" value="1"/>
</dbReference>
<feature type="binding site" evidence="7">
    <location>
        <position position="336"/>
    </location>
    <ligand>
        <name>Zn(2+)</name>
        <dbReference type="ChEBI" id="CHEBI:29105"/>
        <label>1</label>
    </ligand>
</feature>
<dbReference type="GO" id="GO:0007165">
    <property type="term" value="P:signal transduction"/>
    <property type="evidence" value="ECO:0007669"/>
    <property type="project" value="InterPro"/>
</dbReference>
<feature type="binding site" evidence="6">
    <location>
        <position position="374"/>
    </location>
    <ligand>
        <name>AMP</name>
        <dbReference type="ChEBI" id="CHEBI:456215"/>
    </ligand>
</feature>
<dbReference type="CDD" id="cd00077">
    <property type="entry name" value="HDc"/>
    <property type="match status" value="1"/>
</dbReference>
<organism evidence="10 11">
    <name type="scientific">Alosa alosa</name>
    <name type="common">allis shad</name>
    <dbReference type="NCBI Taxonomy" id="278164"/>
    <lineage>
        <taxon>Eukaryota</taxon>
        <taxon>Metazoa</taxon>
        <taxon>Chordata</taxon>
        <taxon>Craniata</taxon>
        <taxon>Vertebrata</taxon>
        <taxon>Euteleostomi</taxon>
        <taxon>Actinopterygii</taxon>
        <taxon>Neopterygii</taxon>
        <taxon>Teleostei</taxon>
        <taxon>Clupei</taxon>
        <taxon>Clupeiformes</taxon>
        <taxon>Clupeoidei</taxon>
        <taxon>Clupeidae</taxon>
        <taxon>Alosa</taxon>
    </lineage>
</organism>
<evidence type="ECO:0000256" key="3">
    <source>
        <dbReference type="ARBA" id="ARBA00022723"/>
    </source>
</evidence>
<dbReference type="PANTHER" id="PTHR11347">
    <property type="entry name" value="CYCLIC NUCLEOTIDE PHOSPHODIESTERASE"/>
    <property type="match status" value="1"/>
</dbReference>
<feature type="binding site" evidence="6">
    <location>
        <position position="484"/>
    </location>
    <ligand>
        <name>AMP</name>
        <dbReference type="ChEBI" id="CHEBI:456215"/>
    </ligand>
</feature>
<feature type="binding site" evidence="7">
    <location>
        <position position="374"/>
    </location>
    <ligand>
        <name>Zn(2+)</name>
        <dbReference type="ChEBI" id="CHEBI:29105"/>
        <label>1</label>
    </ligand>
</feature>
<dbReference type="InterPro" id="IPR029016">
    <property type="entry name" value="GAF-like_dom_sf"/>
</dbReference>
<dbReference type="PROSITE" id="PS00126">
    <property type="entry name" value="PDEASE_I_1"/>
    <property type="match status" value="1"/>
</dbReference>
<dbReference type="SUPFAM" id="SSF109604">
    <property type="entry name" value="HD-domain/PDEase-like"/>
    <property type="match status" value="1"/>
</dbReference>
<evidence type="ECO:0000256" key="7">
    <source>
        <dbReference type="PIRSR" id="PIRSR623088-3"/>
    </source>
</evidence>
<feature type="binding site" evidence="7">
    <location>
        <position position="373"/>
    </location>
    <ligand>
        <name>Zn(2+)</name>
        <dbReference type="ChEBI" id="CHEBI:29105"/>
        <label>1</label>
    </ligand>
</feature>
<sequence>MAINKTTAAGMNYGQHFFSEEDEKVLATHMGMLGVILDNAQLCENVEQESKRSQVLLELARLLSETHDSRESLLNKMASTILPITRAKLCTVFIADSADKASFAYVIDTENMGPNGNETLCKRECDVNKISLAYAVHVKNTLETLNVANISTDCNVVMLDQTTEEAGDEMRTLVCTPVRNGREGKVIGVCQLVNKQSEGACRAEVFGRGDERLLEDFALYCGLGLQNYEIQQKAQLTRAQQEVTREVLSYHISASEEEIMTLQESSIPSAQTLSLLDFSFSDFGLPDSVTTQATVRMFLDLNLVQDFNIDYKSLCRWVLSVRRGYRRDVAYHNWHHALSTAQCMFAMLKATSHLQKHFSSLEILALMIATLCHDLDHRGVNNSYIARSQQPLAQLYGHSSLEHHHYDLCVLILNNPGSEILSGLSQEDYRRCLLMVEKSILATDLALYMKRRDAFFQLAERETLSWQDQEHRELLSSMLMTASDICAITKPWPVQKRTASLIASEFFAQGDREKNEFNIRPIAVMNRENSARVPHMQMEYIDGICAPLYKALAGMFDSCNPLFEGCMKNHENWQRLAQGEEDEVFATDG</sequence>
<feature type="domain" description="PDEase" evidence="9">
    <location>
        <begin position="255"/>
        <end position="580"/>
    </location>
</feature>
<dbReference type="SMART" id="SM00471">
    <property type="entry name" value="HDc"/>
    <property type="match status" value="1"/>
</dbReference>
<dbReference type="InterPro" id="IPR003607">
    <property type="entry name" value="HD/PDEase_dom"/>
</dbReference>
<dbReference type="FunFam" id="1.10.1300.10:FF:000003">
    <property type="entry name" value="Phosphodiesterase"/>
    <property type="match status" value="1"/>
</dbReference>
<dbReference type="SMART" id="SM00065">
    <property type="entry name" value="GAF"/>
    <property type="match status" value="1"/>
</dbReference>
<evidence type="ECO:0000313" key="10">
    <source>
        <dbReference type="EMBL" id="KAG5286248.1"/>
    </source>
</evidence>
<dbReference type="InterPro" id="IPR002073">
    <property type="entry name" value="PDEase_catalytic_dom"/>
</dbReference>
<evidence type="ECO:0000256" key="2">
    <source>
        <dbReference type="ARBA" id="ARBA00022535"/>
    </source>
</evidence>
<evidence type="ECO:0000256" key="6">
    <source>
        <dbReference type="PIRSR" id="PIRSR623088-2"/>
    </source>
</evidence>
<dbReference type="PRINTS" id="PR00387">
    <property type="entry name" value="PDIESTERASE1"/>
</dbReference>
<evidence type="ECO:0000256" key="8">
    <source>
        <dbReference type="RuleBase" id="RU363067"/>
    </source>
</evidence>
<dbReference type="InterPro" id="IPR023174">
    <property type="entry name" value="PDEase_CS"/>
</dbReference>
<dbReference type="EMBL" id="JADWDJ010000001">
    <property type="protein sequence ID" value="KAG5286248.1"/>
    <property type="molecule type" value="Genomic_DNA"/>
</dbReference>
<evidence type="ECO:0000256" key="1">
    <source>
        <dbReference type="ARBA" id="ARBA00007648"/>
    </source>
</evidence>
<dbReference type="InterPro" id="IPR003018">
    <property type="entry name" value="GAF"/>
</dbReference>
<dbReference type="AlphaFoldDB" id="A0AAV6HG55"/>
<dbReference type="InterPro" id="IPR036971">
    <property type="entry name" value="PDEase_catalytic_dom_sf"/>
</dbReference>
<dbReference type="SUPFAM" id="SSF55781">
    <property type="entry name" value="GAF domain-like"/>
    <property type="match status" value="2"/>
</dbReference>
<evidence type="ECO:0000313" key="11">
    <source>
        <dbReference type="Proteomes" id="UP000823561"/>
    </source>
</evidence>
<dbReference type="EC" id="3.1.4.-" evidence="8"/>
<comment type="similarity">
    <text evidence="1 8">Belongs to the cyclic nucleotide phosphodiesterase family.</text>
</comment>
<feature type="binding site" evidence="7">
    <location>
        <position position="484"/>
    </location>
    <ligand>
        <name>Zn(2+)</name>
        <dbReference type="ChEBI" id="CHEBI:29105"/>
        <label>1</label>
    </ligand>
</feature>
<proteinExistence type="inferred from homology"/>
<dbReference type="Proteomes" id="UP000823561">
    <property type="component" value="Chromosome 1"/>
</dbReference>
<evidence type="ECO:0000256" key="4">
    <source>
        <dbReference type="ARBA" id="ARBA00022801"/>
    </source>
</evidence>
<feature type="binding site" evidence="6">
    <location>
        <begin position="332"/>
        <end position="336"/>
    </location>
    <ligand>
        <name>AMP</name>
        <dbReference type="ChEBI" id="CHEBI:456215"/>
    </ligand>
</feature>
<protein>
    <recommendedName>
        <fullName evidence="8">Phosphodiesterase</fullName>
        <ecNumber evidence="8">3.1.4.-</ecNumber>
    </recommendedName>
</protein>
<dbReference type="InterPro" id="IPR023088">
    <property type="entry name" value="PDEase"/>
</dbReference>
<dbReference type="Gene3D" id="1.10.1300.10">
    <property type="entry name" value="3'5'-cyclic nucleotide phosphodiesterase, catalytic domain"/>
    <property type="match status" value="1"/>
</dbReference>
<feature type="binding site" evidence="6">
    <location>
        <position position="537"/>
    </location>
    <ligand>
        <name>AMP</name>
        <dbReference type="ChEBI" id="CHEBI:456215"/>
    </ligand>
</feature>
<evidence type="ECO:0000259" key="9">
    <source>
        <dbReference type="PROSITE" id="PS51845"/>
    </source>
</evidence>
<dbReference type="GO" id="GO:0004114">
    <property type="term" value="F:3',5'-cyclic-nucleotide phosphodiesterase activity"/>
    <property type="evidence" value="ECO:0007669"/>
    <property type="project" value="InterPro"/>
</dbReference>
<accession>A0AAV6HG55</accession>
<reference evidence="10 11" key="1">
    <citation type="submission" date="2020-10" db="EMBL/GenBank/DDBJ databases">
        <title>Chromosome-scale genome assembly of the Allis shad, Alosa alosa.</title>
        <authorList>
            <person name="Margot Z."/>
            <person name="Christophe K."/>
            <person name="Cabau C."/>
            <person name="Louis A."/>
            <person name="Berthelot C."/>
            <person name="Parey E."/>
            <person name="Roest Crollius H."/>
            <person name="Montfort J."/>
            <person name="Robinson-Rechavi M."/>
            <person name="Bucao C."/>
            <person name="Bouchez O."/>
            <person name="Gislard M."/>
            <person name="Lluch J."/>
            <person name="Milhes M."/>
            <person name="Lampietro C."/>
            <person name="Lopez Roques C."/>
            <person name="Donnadieu C."/>
            <person name="Braasch I."/>
            <person name="Desvignes T."/>
            <person name="Postlethwait J."/>
            <person name="Bobe J."/>
            <person name="Guiguen Y."/>
        </authorList>
    </citation>
    <scope>NUCLEOTIDE SEQUENCE [LARGE SCALE GENOMIC DNA]</scope>
    <source>
        <strain evidence="10">M-15738</strain>
        <tissue evidence="10">Blood</tissue>
    </source>
</reference>
<dbReference type="Gene3D" id="3.30.450.40">
    <property type="match status" value="2"/>
</dbReference>
<feature type="active site" description="Proton donor" evidence="5">
    <location>
        <position position="332"/>
    </location>
</feature>
<name>A0AAV6HG55_9TELE</name>
<keyword evidence="4 8" id="KW-0378">Hydrolase</keyword>
<dbReference type="GO" id="GO:0046872">
    <property type="term" value="F:metal ion binding"/>
    <property type="evidence" value="ECO:0007669"/>
    <property type="project" value="UniProtKB-KW"/>
</dbReference>
<feature type="binding site" evidence="7">
    <location>
        <position position="374"/>
    </location>
    <ligand>
        <name>Zn(2+)</name>
        <dbReference type="ChEBI" id="CHEBI:29105"/>
        <label>2</label>
    </ligand>
</feature>